<feature type="transmembrane region" description="Helical" evidence="6">
    <location>
        <begin position="73"/>
        <end position="91"/>
    </location>
</feature>
<keyword evidence="5 6" id="KW-0472">Membrane</keyword>
<accession>A0AAW8TEL0</accession>
<evidence type="ECO:0000256" key="1">
    <source>
        <dbReference type="ARBA" id="ARBA00004651"/>
    </source>
</evidence>
<feature type="transmembrane region" description="Helical" evidence="6">
    <location>
        <begin position="44"/>
        <end position="61"/>
    </location>
</feature>
<dbReference type="InterPro" id="IPR005538">
    <property type="entry name" value="LrgA/CidA"/>
</dbReference>
<dbReference type="GO" id="GO:0005886">
    <property type="term" value="C:plasma membrane"/>
    <property type="evidence" value="ECO:0007669"/>
    <property type="project" value="UniProtKB-SubCell"/>
</dbReference>
<dbReference type="PANTHER" id="PTHR33931">
    <property type="entry name" value="HOLIN-LIKE PROTEIN CIDA-RELATED"/>
    <property type="match status" value="1"/>
</dbReference>
<dbReference type="Proteomes" id="UP001245561">
    <property type="component" value="Unassembled WGS sequence"/>
</dbReference>
<sequence>MGILETSYLEKAIFMKMFKELSLLLLYSILGEGIRMFFHLPVPGSIIGILLLFLSFQTKILKPAAIEDTANFLLNHLTILFVPAGVGLMQYYGAIKYTWPILLGAVVICSLVSLVAVGKTAELVEKIGIKSSERKLRLIEKVESIRGEADDLSAGE</sequence>
<evidence type="ECO:0000256" key="4">
    <source>
        <dbReference type="ARBA" id="ARBA00022989"/>
    </source>
</evidence>
<protein>
    <submittedName>
        <fullName evidence="7">CidA/LrgA family protein</fullName>
    </submittedName>
</protein>
<evidence type="ECO:0000256" key="2">
    <source>
        <dbReference type="ARBA" id="ARBA00022475"/>
    </source>
</evidence>
<reference evidence="7" key="1">
    <citation type="submission" date="2023-03" db="EMBL/GenBank/DDBJ databases">
        <authorList>
            <person name="Shen W."/>
            <person name="Cai J."/>
        </authorList>
    </citation>
    <scope>NUCLEOTIDE SEQUENCE</scope>
    <source>
        <strain evidence="7">P55-2</strain>
    </source>
</reference>
<feature type="transmembrane region" description="Helical" evidence="6">
    <location>
        <begin position="97"/>
        <end position="117"/>
    </location>
</feature>
<evidence type="ECO:0000313" key="8">
    <source>
        <dbReference type="Proteomes" id="UP001245561"/>
    </source>
</evidence>
<keyword evidence="2" id="KW-1003">Cell membrane</keyword>
<organism evidence="7 8">
    <name type="scientific">Enterococcus dongliensis</name>
    <dbReference type="NCBI Taxonomy" id="2559925"/>
    <lineage>
        <taxon>Bacteria</taxon>
        <taxon>Bacillati</taxon>
        <taxon>Bacillota</taxon>
        <taxon>Bacilli</taxon>
        <taxon>Lactobacillales</taxon>
        <taxon>Enterococcaceae</taxon>
        <taxon>Enterococcus</taxon>
    </lineage>
</organism>
<dbReference type="Pfam" id="PF03788">
    <property type="entry name" value="LrgA"/>
    <property type="match status" value="1"/>
</dbReference>
<evidence type="ECO:0000256" key="5">
    <source>
        <dbReference type="ARBA" id="ARBA00023136"/>
    </source>
</evidence>
<keyword evidence="4 6" id="KW-1133">Transmembrane helix</keyword>
<evidence type="ECO:0000256" key="3">
    <source>
        <dbReference type="ARBA" id="ARBA00022692"/>
    </source>
</evidence>
<dbReference type="EMBL" id="JARPYT010000003">
    <property type="protein sequence ID" value="MDT2636478.1"/>
    <property type="molecule type" value="Genomic_DNA"/>
</dbReference>
<comment type="caution">
    <text evidence="7">The sequence shown here is derived from an EMBL/GenBank/DDBJ whole genome shotgun (WGS) entry which is preliminary data.</text>
</comment>
<dbReference type="PANTHER" id="PTHR33931:SF2">
    <property type="entry name" value="HOLIN-LIKE PROTEIN CIDA"/>
    <property type="match status" value="1"/>
</dbReference>
<proteinExistence type="predicted"/>
<keyword evidence="3 6" id="KW-0812">Transmembrane</keyword>
<name>A0AAW8TEL0_9ENTE</name>
<evidence type="ECO:0000313" key="7">
    <source>
        <dbReference type="EMBL" id="MDT2636478.1"/>
    </source>
</evidence>
<dbReference type="AlphaFoldDB" id="A0AAW8TEL0"/>
<comment type="subcellular location">
    <subcellularLocation>
        <location evidence="1">Cell membrane</location>
        <topology evidence="1">Multi-pass membrane protein</topology>
    </subcellularLocation>
</comment>
<evidence type="ECO:0000256" key="6">
    <source>
        <dbReference type="SAM" id="Phobius"/>
    </source>
</evidence>
<gene>
    <name evidence="7" type="ORF">P7D36_02980</name>
</gene>